<gene>
    <name evidence="2" type="ORF">CR513_46629</name>
</gene>
<dbReference type="Proteomes" id="UP000257109">
    <property type="component" value="Unassembled WGS sequence"/>
</dbReference>
<comment type="caution">
    <text evidence="2">The sequence shown here is derived from an EMBL/GenBank/DDBJ whole genome shotgun (WGS) entry which is preliminary data.</text>
</comment>
<reference evidence="2" key="1">
    <citation type="submission" date="2018-05" db="EMBL/GenBank/DDBJ databases">
        <title>Draft genome of Mucuna pruriens seed.</title>
        <authorList>
            <person name="Nnadi N.E."/>
            <person name="Vos R."/>
            <person name="Hasami M.H."/>
            <person name="Devisetty U.K."/>
            <person name="Aguiy J.C."/>
        </authorList>
    </citation>
    <scope>NUCLEOTIDE SEQUENCE [LARGE SCALE GENOMIC DNA]</scope>
    <source>
        <strain evidence="2">JCA_2017</strain>
    </source>
</reference>
<proteinExistence type="predicted"/>
<evidence type="ECO:0000256" key="1">
    <source>
        <dbReference type="SAM" id="MobiDB-lite"/>
    </source>
</evidence>
<feature type="non-terminal residue" evidence="2">
    <location>
        <position position="1"/>
    </location>
</feature>
<evidence type="ECO:0000313" key="2">
    <source>
        <dbReference type="EMBL" id="RDX73722.1"/>
    </source>
</evidence>
<dbReference type="EMBL" id="QJKJ01010430">
    <property type="protein sequence ID" value="RDX73722.1"/>
    <property type="molecule type" value="Genomic_DNA"/>
</dbReference>
<organism evidence="2 3">
    <name type="scientific">Mucuna pruriens</name>
    <name type="common">Velvet bean</name>
    <name type="synonym">Dolichos pruriens</name>
    <dbReference type="NCBI Taxonomy" id="157652"/>
    <lineage>
        <taxon>Eukaryota</taxon>
        <taxon>Viridiplantae</taxon>
        <taxon>Streptophyta</taxon>
        <taxon>Embryophyta</taxon>
        <taxon>Tracheophyta</taxon>
        <taxon>Spermatophyta</taxon>
        <taxon>Magnoliopsida</taxon>
        <taxon>eudicotyledons</taxon>
        <taxon>Gunneridae</taxon>
        <taxon>Pentapetalae</taxon>
        <taxon>rosids</taxon>
        <taxon>fabids</taxon>
        <taxon>Fabales</taxon>
        <taxon>Fabaceae</taxon>
        <taxon>Papilionoideae</taxon>
        <taxon>50 kb inversion clade</taxon>
        <taxon>NPAAA clade</taxon>
        <taxon>indigoferoid/millettioid clade</taxon>
        <taxon>Phaseoleae</taxon>
        <taxon>Mucuna</taxon>
    </lineage>
</organism>
<feature type="region of interest" description="Disordered" evidence="1">
    <location>
        <begin position="1"/>
        <end position="26"/>
    </location>
</feature>
<keyword evidence="3" id="KW-1185">Reference proteome</keyword>
<accession>A0A371F5Z9</accession>
<sequence length="157" mass="17847">MDNVTFEPDNANKSSRQDEGEGPEEEALVELERLLEQEGLKLQSGVEELKIINLNKKEEAKEIWVGKKMPLDLRQRLAELLREYVDVFTWSYRDMPEALDSQCSPSLAATKKDEARSGVQNQIGSGKTMECRLLGCSRITSMSQANGNFSLMERRTY</sequence>
<protein>
    <submittedName>
        <fullName evidence="2">Uncharacterized protein</fullName>
    </submittedName>
</protein>
<name>A0A371F5Z9_MUCPR</name>
<dbReference type="AlphaFoldDB" id="A0A371F5Z9"/>
<dbReference type="OrthoDB" id="1166063at2759"/>
<evidence type="ECO:0000313" key="3">
    <source>
        <dbReference type="Proteomes" id="UP000257109"/>
    </source>
</evidence>